<dbReference type="AlphaFoldDB" id="A0A5P8M555"/>
<feature type="region of interest" description="Disordered" evidence="1">
    <location>
        <begin position="545"/>
        <end position="791"/>
    </location>
</feature>
<evidence type="ECO:0000313" key="5">
    <source>
        <dbReference type="Proteomes" id="UP000326779"/>
    </source>
</evidence>
<feature type="compositionally biased region" description="Polar residues" evidence="1">
    <location>
        <begin position="657"/>
        <end position="675"/>
    </location>
</feature>
<feature type="compositionally biased region" description="Polar residues" evidence="1">
    <location>
        <begin position="620"/>
        <end position="636"/>
    </location>
</feature>
<protein>
    <recommendedName>
        <fullName evidence="3">DUF8208 domain-containing protein</fullName>
    </recommendedName>
</protein>
<evidence type="ECO:0000259" key="3">
    <source>
        <dbReference type="Pfam" id="PF26635"/>
    </source>
</evidence>
<evidence type="ECO:0000256" key="2">
    <source>
        <dbReference type="SAM" id="Phobius"/>
    </source>
</evidence>
<feature type="transmembrane region" description="Helical" evidence="2">
    <location>
        <begin position="93"/>
        <end position="115"/>
    </location>
</feature>
<feature type="compositionally biased region" description="Basic and acidic residues" evidence="1">
    <location>
        <begin position="585"/>
        <end position="596"/>
    </location>
</feature>
<feature type="compositionally biased region" description="Polar residues" evidence="1">
    <location>
        <begin position="707"/>
        <end position="716"/>
    </location>
</feature>
<organism evidence="4 5">
    <name type="scientific">Schleiferilactobacillus harbinensis</name>
    <dbReference type="NCBI Taxonomy" id="304207"/>
    <lineage>
        <taxon>Bacteria</taxon>
        <taxon>Bacillati</taxon>
        <taxon>Bacillota</taxon>
        <taxon>Bacilli</taxon>
        <taxon>Lactobacillales</taxon>
        <taxon>Lactobacillaceae</taxon>
        <taxon>Schleiferilactobacillus</taxon>
    </lineage>
</organism>
<dbReference type="EMBL" id="CP045143">
    <property type="protein sequence ID" value="QFR23642.1"/>
    <property type="molecule type" value="Genomic_DNA"/>
</dbReference>
<dbReference type="Pfam" id="PF26635">
    <property type="entry name" value="DUF8208"/>
    <property type="match status" value="1"/>
</dbReference>
<feature type="transmembrane region" description="Helical" evidence="2">
    <location>
        <begin position="127"/>
        <end position="148"/>
    </location>
</feature>
<feature type="compositionally biased region" description="Polar residues" evidence="1">
    <location>
        <begin position="737"/>
        <end position="762"/>
    </location>
</feature>
<dbReference type="InterPro" id="IPR058521">
    <property type="entry name" value="DUF8208"/>
</dbReference>
<feature type="compositionally biased region" description="Basic and acidic residues" evidence="1">
    <location>
        <begin position="827"/>
        <end position="836"/>
    </location>
</feature>
<feature type="region of interest" description="Disordered" evidence="1">
    <location>
        <begin position="809"/>
        <end position="836"/>
    </location>
</feature>
<feature type="transmembrane region" description="Helical" evidence="2">
    <location>
        <begin position="293"/>
        <end position="317"/>
    </location>
</feature>
<keyword evidence="2" id="KW-0472">Membrane</keyword>
<dbReference type="KEGG" id="lhb:D1010_09600"/>
<feature type="transmembrane region" description="Helical" evidence="2">
    <location>
        <begin position="376"/>
        <end position="393"/>
    </location>
</feature>
<evidence type="ECO:0000256" key="1">
    <source>
        <dbReference type="SAM" id="MobiDB-lite"/>
    </source>
</evidence>
<feature type="compositionally biased region" description="Basic and acidic residues" evidence="1">
    <location>
        <begin position="719"/>
        <end position="735"/>
    </location>
</feature>
<feature type="domain" description="DUF8208" evidence="3">
    <location>
        <begin position="45"/>
        <end position="420"/>
    </location>
</feature>
<gene>
    <name evidence="4" type="ORF">D1010_09600</name>
</gene>
<reference evidence="4 5" key="1">
    <citation type="submission" date="2019-10" db="EMBL/GenBank/DDBJ databases">
        <title>The completed genome of Lactobacillus harbinensis M1.</title>
        <authorList>
            <person name="Zheng Y."/>
        </authorList>
    </citation>
    <scope>NUCLEOTIDE SEQUENCE [LARGE SCALE GENOMIC DNA]</scope>
    <source>
        <strain evidence="4 5">M1</strain>
    </source>
</reference>
<feature type="region of interest" description="Disordered" evidence="1">
    <location>
        <begin position="444"/>
        <end position="479"/>
    </location>
</feature>
<keyword evidence="2" id="KW-0812">Transmembrane</keyword>
<keyword evidence="2" id="KW-1133">Transmembrane helix</keyword>
<evidence type="ECO:0000313" key="4">
    <source>
        <dbReference type="EMBL" id="QFR23642.1"/>
    </source>
</evidence>
<feature type="transmembrane region" description="Helical" evidence="2">
    <location>
        <begin position="347"/>
        <end position="364"/>
    </location>
</feature>
<sequence>MNQIVTWMLRMSPMLGIFSWIWTNDDAAKAKTAYEFLSQHQDVLQYNDFFGYVWNNIAWLFIKWLFAIAEGARKLVDGVFGIGKLLENSALNNMYTTLAMGVGMMLLVISLIWVGIRMAVSNKAPQISTVIVQAIVSVLLLIFGGPLINQLAAVSQNAFKDVAGQTQTTDSLPLSVIHNNTLDLFVVADKGFAAADKGNWGSLNYFTTKKGAKLSGQDLFLQTDMTYVLTPDVVDKIVDKDAKGSSQIANLKYKLGTDDEGNQTAIPVPTDDGIPFIQVYKPGYTRFVAHRGIITLSLIGVTVAYLFTAFTIAGAFIDLIFSRLYGVLAISTDLDSGQRTKQVVSDIFNALLVIWFSGIEIRVYEMILSAMPALKLSGAVQVILIIVATFTLFKGSQAASKYFGVDTGLKRGMGSMMAAFGLAAGASKVVGGAKNLASKGLNAIRKNDEADTPSAEQNSGENPENERIPGADLNKPSVMDHVRSGAGKLGKTVGYVGAAGAGGLAADAGHKVVDTAVGAKNAVVNKARDVKDAVGSVGTAYSEANQAGQAKAEERHGVQAPVPSANSQDVETIAADQTPGQREGSAVKDQADRLATDGEGSTEKQGPNVPEGTVKLPSTAPASQNTDQPSQASSAAAETIPKGEQPKANSIPGEQPDTPSATSAAAKSGPESTKQGRVPDGAVTSQLSATGAAAPRKNPDVPLGDMSTDNSESQLNAPEKAEKVRIKADKAREVTVEGNTQNQVKTTMHTSDTPSPTSMGTDSDTEPSIPVSPAAPAGTTHRILRTSTRRRSVAIDQDMQVINEQIKQHEMGTAQHVPTVSTDIDTNEAKGDADNG</sequence>
<proteinExistence type="predicted"/>
<feature type="compositionally biased region" description="Basic residues" evidence="1">
    <location>
        <begin position="782"/>
        <end position="791"/>
    </location>
</feature>
<dbReference type="RefSeq" id="WP_152260844.1">
    <property type="nucleotide sequence ID" value="NZ_CP045143.1"/>
</dbReference>
<dbReference type="NCBIfam" id="NF045890">
    <property type="entry name" value="conj_pls20_p028"/>
    <property type="match status" value="1"/>
</dbReference>
<dbReference type="Proteomes" id="UP000326779">
    <property type="component" value="Chromosome"/>
</dbReference>
<name>A0A5P8M555_9LACO</name>
<accession>A0A5P8M555</accession>
<dbReference type="InterPro" id="IPR058066">
    <property type="entry name" value="pXO2-14_N"/>
</dbReference>